<keyword evidence="2" id="KW-0949">S-adenosyl-L-methionine</keyword>
<dbReference type="PANTHER" id="PTHR35897">
    <property type="entry name" value="METHYLTRANSFERASE AUSD"/>
    <property type="match status" value="1"/>
</dbReference>
<evidence type="ECO:0000313" key="4">
    <source>
        <dbReference type="Proteomes" id="UP000219338"/>
    </source>
</evidence>
<evidence type="ECO:0000256" key="2">
    <source>
        <dbReference type="ARBA" id="ARBA00022691"/>
    </source>
</evidence>
<dbReference type="PANTHER" id="PTHR35897:SF1">
    <property type="entry name" value="METHYLTRANSFERASE AUSD"/>
    <property type="match status" value="1"/>
</dbReference>
<sequence>MSIPLRPELYGLSEDEAVFFKSQIGIEGDEELKNHILAVQAEAYKANTPISLYTHILFSEPSGVSVKVLYTWKSGAALVTSLEKPSQTDFQYIKSSPPIYTQVSLRFGFMSDCTSKRARFPARFIAADMLHLTDSSQDGAYTALSEVQSLDQLRGSVSAIHAAVFFHLFDEEQQLQLGKFMARLLSSTPGSMIFDTHIGLPTKGHREEPITRARTRSMFCYSPETWRPLWNGGIFPKGAIDVEASLKEFDRPDVAGAKYCILVWCITVR</sequence>
<organism evidence="3 4">
    <name type="scientific">Armillaria ostoyae</name>
    <name type="common">Armillaria root rot fungus</name>
    <dbReference type="NCBI Taxonomy" id="47428"/>
    <lineage>
        <taxon>Eukaryota</taxon>
        <taxon>Fungi</taxon>
        <taxon>Dikarya</taxon>
        <taxon>Basidiomycota</taxon>
        <taxon>Agaricomycotina</taxon>
        <taxon>Agaricomycetes</taxon>
        <taxon>Agaricomycetidae</taxon>
        <taxon>Agaricales</taxon>
        <taxon>Marasmiineae</taxon>
        <taxon>Physalacriaceae</taxon>
        <taxon>Armillaria</taxon>
    </lineage>
</organism>
<evidence type="ECO:0000313" key="3">
    <source>
        <dbReference type="EMBL" id="SJL07706.1"/>
    </source>
</evidence>
<name>A0A284RG26_ARMOS</name>
<accession>A0A284RG26</accession>
<dbReference type="STRING" id="47428.A0A284RG26"/>
<reference evidence="4" key="1">
    <citation type="journal article" date="2017" name="Nat. Ecol. Evol.">
        <title>Genome expansion and lineage-specific genetic innovations in the forest pathogenic fungi Armillaria.</title>
        <authorList>
            <person name="Sipos G."/>
            <person name="Prasanna A.N."/>
            <person name="Walter M.C."/>
            <person name="O'Connor E."/>
            <person name="Balint B."/>
            <person name="Krizsan K."/>
            <person name="Kiss B."/>
            <person name="Hess J."/>
            <person name="Varga T."/>
            <person name="Slot J."/>
            <person name="Riley R."/>
            <person name="Boka B."/>
            <person name="Rigling D."/>
            <person name="Barry K."/>
            <person name="Lee J."/>
            <person name="Mihaltcheva S."/>
            <person name="LaButti K."/>
            <person name="Lipzen A."/>
            <person name="Waldron R."/>
            <person name="Moloney N.M."/>
            <person name="Sperisen C."/>
            <person name="Kredics L."/>
            <person name="Vagvoelgyi C."/>
            <person name="Patrignani A."/>
            <person name="Fitzpatrick D."/>
            <person name="Nagy I."/>
            <person name="Doyle S."/>
            <person name="Anderson J.B."/>
            <person name="Grigoriev I.V."/>
            <person name="Gueldener U."/>
            <person name="Muensterkoetter M."/>
            <person name="Nagy L.G."/>
        </authorList>
    </citation>
    <scope>NUCLEOTIDE SEQUENCE [LARGE SCALE GENOMIC DNA]</scope>
    <source>
        <strain evidence="4">C18/9</strain>
    </source>
</reference>
<dbReference type="EMBL" id="FUEG01000008">
    <property type="protein sequence ID" value="SJL07706.1"/>
    <property type="molecule type" value="Genomic_DNA"/>
</dbReference>
<gene>
    <name evidence="3" type="ORF">ARMOST_11056</name>
</gene>
<protein>
    <recommendedName>
        <fullName evidence="5">Methyltransferase type 11 domain-containing protein</fullName>
    </recommendedName>
</protein>
<dbReference type="AlphaFoldDB" id="A0A284RG26"/>
<dbReference type="Proteomes" id="UP000219338">
    <property type="component" value="Unassembled WGS sequence"/>
</dbReference>
<keyword evidence="4" id="KW-1185">Reference proteome</keyword>
<evidence type="ECO:0000256" key="1">
    <source>
        <dbReference type="ARBA" id="ARBA00022679"/>
    </source>
</evidence>
<evidence type="ECO:0008006" key="5">
    <source>
        <dbReference type="Google" id="ProtNLM"/>
    </source>
</evidence>
<dbReference type="OrthoDB" id="2094832at2759"/>
<proteinExistence type="predicted"/>
<dbReference type="GO" id="GO:0016740">
    <property type="term" value="F:transferase activity"/>
    <property type="evidence" value="ECO:0007669"/>
    <property type="project" value="UniProtKB-KW"/>
</dbReference>
<dbReference type="InterPro" id="IPR051654">
    <property type="entry name" value="Meroterpenoid_MTases"/>
</dbReference>
<keyword evidence="1" id="KW-0808">Transferase</keyword>